<reference evidence="1 2" key="1">
    <citation type="submission" date="2022-09" db="EMBL/GenBank/DDBJ databases">
        <title>Interaction between co-microsymbionts with complementary sets of symbiotic genes in legume-rhizobium systems.</title>
        <authorList>
            <person name="Safronova V."/>
            <person name="Sazanova A."/>
            <person name="Afonin A."/>
            <person name="Chirak E."/>
        </authorList>
    </citation>
    <scope>NUCLEOTIDE SEQUENCE [LARGE SCALE GENOMIC DNA]</scope>
    <source>
        <strain evidence="1 2">A18/4-1</strain>
    </source>
</reference>
<evidence type="ECO:0000313" key="2">
    <source>
        <dbReference type="Proteomes" id="UP001061862"/>
    </source>
</evidence>
<protein>
    <submittedName>
        <fullName evidence="1">Uncharacterized protein</fullName>
    </submittedName>
</protein>
<keyword evidence="2" id="KW-1185">Reference proteome</keyword>
<organism evidence="1 2">
    <name type="scientific">Devosia neptuniae</name>
    <dbReference type="NCBI Taxonomy" id="191302"/>
    <lineage>
        <taxon>Bacteria</taxon>
        <taxon>Pseudomonadati</taxon>
        <taxon>Pseudomonadota</taxon>
        <taxon>Alphaproteobacteria</taxon>
        <taxon>Hyphomicrobiales</taxon>
        <taxon>Devosiaceae</taxon>
        <taxon>Devosia</taxon>
    </lineage>
</organism>
<name>A0ABY6CBL8_9HYPH</name>
<accession>A0ABY6CBL8</accession>
<dbReference type="Proteomes" id="UP001061862">
    <property type="component" value="Chromosome"/>
</dbReference>
<sequence>MFIRAVWRKKRLVDIKQTLRETDVPSARDAGLLGICAPDFTQMTKALFDR</sequence>
<evidence type="ECO:0000313" key="1">
    <source>
        <dbReference type="EMBL" id="UXN69633.1"/>
    </source>
</evidence>
<dbReference type="EMBL" id="CP104965">
    <property type="protein sequence ID" value="UXN69633.1"/>
    <property type="molecule type" value="Genomic_DNA"/>
</dbReference>
<gene>
    <name evidence="1" type="ORF">N8A98_20820</name>
</gene>
<proteinExistence type="predicted"/>
<dbReference type="RefSeq" id="WP_162740095.1">
    <property type="nucleotide sequence ID" value="NZ_CP104965.1"/>
</dbReference>